<evidence type="ECO:0000256" key="13">
    <source>
        <dbReference type="PIRSR" id="PIRSR000445-4"/>
    </source>
</evidence>
<evidence type="ECO:0000256" key="5">
    <source>
        <dbReference type="ARBA" id="ARBA00023002"/>
    </source>
</evidence>
<feature type="binding site" evidence="9 11">
    <location>
        <begin position="49"/>
        <end position="52"/>
    </location>
    <ligand>
        <name>substrate</name>
    </ligand>
</feature>
<feature type="domain" description="Tetrapyrrole biosynthesis glutamyl-tRNA reductase dimerisation" evidence="16">
    <location>
        <begin position="320"/>
        <end position="419"/>
    </location>
</feature>
<keyword evidence="5 9" id="KW-0560">Oxidoreductase</keyword>
<accession>A0A919XVG2</accession>
<evidence type="ECO:0000256" key="14">
    <source>
        <dbReference type="RuleBase" id="RU000584"/>
    </source>
</evidence>
<gene>
    <name evidence="9 19" type="primary">hemA</name>
    <name evidence="19" type="ORF">J41TS12_47180</name>
</gene>
<dbReference type="Proteomes" id="UP000681162">
    <property type="component" value="Unassembled WGS sequence"/>
</dbReference>
<comment type="miscellaneous">
    <text evidence="9">During catalysis, the active site Cys acts as a nucleophile attacking the alpha-carbonyl group of tRNA-bound glutamate with the formation of a thioester intermediate between enzyme and glutamate, and the concomitant release of tRNA(Glu). The thioester intermediate is finally reduced by direct hydride transfer from NADPH, to form the product GSA.</text>
</comment>
<keyword evidence="20" id="KW-1185">Reference proteome</keyword>
<dbReference type="Gene3D" id="3.30.460.30">
    <property type="entry name" value="Glutamyl-tRNA reductase, N-terminal domain"/>
    <property type="match status" value="1"/>
</dbReference>
<evidence type="ECO:0000256" key="8">
    <source>
        <dbReference type="ARBA" id="ARBA00068659"/>
    </source>
</evidence>
<evidence type="ECO:0000256" key="2">
    <source>
        <dbReference type="ARBA" id="ARBA00005916"/>
    </source>
</evidence>
<evidence type="ECO:0000256" key="7">
    <source>
        <dbReference type="ARBA" id="ARBA00047464"/>
    </source>
</evidence>
<evidence type="ECO:0000313" key="20">
    <source>
        <dbReference type="Proteomes" id="UP000681162"/>
    </source>
</evidence>
<proteinExistence type="inferred from homology"/>
<dbReference type="RefSeq" id="WP_212943562.1">
    <property type="nucleotide sequence ID" value="NZ_BORR01000028.1"/>
</dbReference>
<evidence type="ECO:0000256" key="1">
    <source>
        <dbReference type="ARBA" id="ARBA00005059"/>
    </source>
</evidence>
<comment type="domain">
    <text evidence="9">Possesses an unusual extended V-shaped dimeric structure with each monomer consisting of three distinct domains arranged along a curved 'spinal' alpha-helix. The N-terminal catalytic domain specifically recognizes the glutamate moiety of the substrate. The second domain is the NADPH-binding domain, and the third C-terminal domain is responsible for dimerization.</text>
</comment>
<evidence type="ECO:0000256" key="12">
    <source>
        <dbReference type="PIRSR" id="PIRSR000445-3"/>
    </source>
</evidence>
<dbReference type="PANTHER" id="PTHR43013">
    <property type="entry name" value="GLUTAMYL-TRNA REDUCTASE"/>
    <property type="match status" value="1"/>
</dbReference>
<name>A0A919XVG2_9BACL</name>
<comment type="catalytic activity">
    <reaction evidence="7 9 14">
        <text>(S)-4-amino-5-oxopentanoate + tRNA(Glu) + NADP(+) = L-glutamyl-tRNA(Glu) + NADPH + H(+)</text>
        <dbReference type="Rhea" id="RHEA:12344"/>
        <dbReference type="Rhea" id="RHEA-COMP:9663"/>
        <dbReference type="Rhea" id="RHEA-COMP:9680"/>
        <dbReference type="ChEBI" id="CHEBI:15378"/>
        <dbReference type="ChEBI" id="CHEBI:57501"/>
        <dbReference type="ChEBI" id="CHEBI:57783"/>
        <dbReference type="ChEBI" id="CHEBI:58349"/>
        <dbReference type="ChEBI" id="CHEBI:78442"/>
        <dbReference type="ChEBI" id="CHEBI:78520"/>
        <dbReference type="EC" id="1.2.1.70"/>
    </reaction>
</comment>
<dbReference type="InterPro" id="IPR036291">
    <property type="entry name" value="NAD(P)-bd_dom_sf"/>
</dbReference>
<feature type="site" description="Important for activity" evidence="9 13">
    <location>
        <position position="99"/>
    </location>
</feature>
<dbReference type="HAMAP" id="MF_00087">
    <property type="entry name" value="Glu_tRNA_reductase"/>
    <property type="match status" value="1"/>
</dbReference>
<evidence type="ECO:0000256" key="15">
    <source>
        <dbReference type="SAM" id="MobiDB-lite"/>
    </source>
</evidence>
<feature type="binding site" evidence="9 11">
    <location>
        <position position="120"/>
    </location>
    <ligand>
        <name>substrate</name>
    </ligand>
</feature>
<comment type="function">
    <text evidence="9">Catalyzes the NADPH-dependent reduction of glutamyl-tRNA(Glu) to glutamate 1-semialdehyde (GSA).</text>
</comment>
<dbReference type="Pfam" id="PF01488">
    <property type="entry name" value="Shikimate_DH"/>
    <property type="match status" value="1"/>
</dbReference>
<dbReference type="Pfam" id="PF00745">
    <property type="entry name" value="GlutR_dimer"/>
    <property type="match status" value="1"/>
</dbReference>
<dbReference type="Pfam" id="PF05201">
    <property type="entry name" value="GlutR_N"/>
    <property type="match status" value="1"/>
</dbReference>
<feature type="region of interest" description="Disordered" evidence="15">
    <location>
        <begin position="424"/>
        <end position="462"/>
    </location>
</feature>
<feature type="binding site" evidence="9 11">
    <location>
        <position position="109"/>
    </location>
    <ligand>
        <name>substrate</name>
    </ligand>
</feature>
<protein>
    <recommendedName>
        <fullName evidence="8 9">Glutamyl-tRNA reductase</fullName>
        <shortName evidence="9">GluTR</shortName>
        <ecNumber evidence="3 9">1.2.1.70</ecNumber>
    </recommendedName>
</protein>
<sequence>MHIVVVGLNYRTAPVEVRERFAFADTDMPQALEELKRTKSVLEGVIIATCNRTEIYVVVDRLNMCGYFIRGFMEKWFGIPREEFTKHLYIYEDEQAIRHLFRVTCGLDSMVLGETQILGQVRNAFLLAQQQKATGKWFNMLFKQAITLSKRAHSETAIGESAVSVSYAAVELGKRVFGSFEGKRVLILGAGKMSELTAKHLSGAGAAELLVANRTFAKAQELASKFDGTPCSMQEAMQRLSEVDILISSTGAEGYVVTSAQVAAGMKHRPERPLFMIDIAVPRDIEPVIAELANVFLYDIDDLEGIVESNMEMRRGEAIKIESMIEHEISVFGNWLHTLGIKPVIQALQSKSSAIHEATLESLFNKLPELDERQRKVIRRLTKSIVNQMLHDPVNRIKEMTAEENGPEALEWFTQIFALEEQMEALGKENSASQERTAKEADPPVPEEFPAAAEPSLVQVTV</sequence>
<dbReference type="NCBIfam" id="TIGR01035">
    <property type="entry name" value="hemA"/>
    <property type="match status" value="1"/>
</dbReference>
<evidence type="ECO:0000256" key="10">
    <source>
        <dbReference type="PIRSR" id="PIRSR000445-1"/>
    </source>
</evidence>
<dbReference type="SUPFAM" id="SSF69742">
    <property type="entry name" value="Glutamyl tRNA-reductase catalytic, N-terminal domain"/>
    <property type="match status" value="1"/>
</dbReference>
<comment type="subunit">
    <text evidence="9">Homodimer.</text>
</comment>
<dbReference type="InterPro" id="IPR000343">
    <property type="entry name" value="4pyrrol_synth_GluRdtase"/>
</dbReference>
<feature type="binding site" evidence="9 12">
    <location>
        <begin position="189"/>
        <end position="194"/>
    </location>
    <ligand>
        <name>NADP(+)</name>
        <dbReference type="ChEBI" id="CHEBI:58349"/>
    </ligand>
</feature>
<dbReference type="GO" id="GO:0050661">
    <property type="term" value="F:NADP binding"/>
    <property type="evidence" value="ECO:0007669"/>
    <property type="project" value="InterPro"/>
</dbReference>
<evidence type="ECO:0000256" key="11">
    <source>
        <dbReference type="PIRSR" id="PIRSR000445-2"/>
    </source>
</evidence>
<evidence type="ECO:0000259" key="18">
    <source>
        <dbReference type="Pfam" id="PF05201"/>
    </source>
</evidence>
<evidence type="ECO:0000256" key="9">
    <source>
        <dbReference type="HAMAP-Rule" id="MF_00087"/>
    </source>
</evidence>
<comment type="caution">
    <text evidence="19">The sequence shown here is derived from an EMBL/GenBank/DDBJ whole genome shotgun (WGS) entry which is preliminary data.</text>
</comment>
<dbReference type="InterPro" id="IPR015896">
    <property type="entry name" value="4pyrrol_synth_GluRdtase_dimer"/>
</dbReference>
<dbReference type="SUPFAM" id="SSF51735">
    <property type="entry name" value="NAD(P)-binding Rossmann-fold domains"/>
    <property type="match status" value="1"/>
</dbReference>
<dbReference type="Gene3D" id="3.40.50.720">
    <property type="entry name" value="NAD(P)-binding Rossmann-like Domain"/>
    <property type="match status" value="1"/>
</dbReference>
<evidence type="ECO:0000259" key="17">
    <source>
        <dbReference type="Pfam" id="PF01488"/>
    </source>
</evidence>
<reference evidence="19 20" key="1">
    <citation type="submission" date="2021-03" db="EMBL/GenBank/DDBJ databases">
        <title>Antimicrobial resistance genes in bacteria isolated from Japanese honey, and their potential for conferring macrolide and lincosamide resistance in the American foulbrood pathogen Paenibacillus larvae.</title>
        <authorList>
            <person name="Okamoto M."/>
            <person name="Kumagai M."/>
            <person name="Kanamori H."/>
            <person name="Takamatsu D."/>
        </authorList>
    </citation>
    <scope>NUCLEOTIDE SEQUENCE [LARGE SCALE GENOMIC DNA]</scope>
    <source>
        <strain evidence="19 20">J41TS12</strain>
    </source>
</reference>
<dbReference type="GO" id="GO:0008883">
    <property type="term" value="F:glutamyl-tRNA reductase activity"/>
    <property type="evidence" value="ECO:0007669"/>
    <property type="project" value="UniProtKB-UniRule"/>
</dbReference>
<dbReference type="InterPro" id="IPR036343">
    <property type="entry name" value="GluRdtase_N_sf"/>
</dbReference>
<comment type="pathway">
    <text evidence="1 9 14">Porphyrin-containing compound metabolism; protoporphyrin-IX biosynthesis; 5-aminolevulinate from L-glutamyl-tRNA(Glu): step 1/2.</text>
</comment>
<dbReference type="PROSITE" id="PS00747">
    <property type="entry name" value="GLUTR"/>
    <property type="match status" value="1"/>
</dbReference>
<feature type="domain" description="Quinate/shikimate 5-dehydrogenase/glutamyl-tRNA reductase" evidence="17">
    <location>
        <begin position="171"/>
        <end position="306"/>
    </location>
</feature>
<feature type="domain" description="Glutamyl-tRNA reductase N-terminal" evidence="18">
    <location>
        <begin position="6"/>
        <end position="156"/>
    </location>
</feature>
<dbReference type="EMBL" id="BORR01000028">
    <property type="protein sequence ID" value="GIO39857.1"/>
    <property type="molecule type" value="Genomic_DNA"/>
</dbReference>
<dbReference type="InterPro" id="IPR036453">
    <property type="entry name" value="GluRdtase_dimer_dom_sf"/>
</dbReference>
<dbReference type="InterPro" id="IPR015895">
    <property type="entry name" value="4pyrrol_synth_GluRdtase_N"/>
</dbReference>
<comment type="similarity">
    <text evidence="2 9 14">Belongs to the glutamyl-tRNA reductase family.</text>
</comment>
<evidence type="ECO:0000256" key="3">
    <source>
        <dbReference type="ARBA" id="ARBA00012970"/>
    </source>
</evidence>
<evidence type="ECO:0000313" key="19">
    <source>
        <dbReference type="EMBL" id="GIO39857.1"/>
    </source>
</evidence>
<dbReference type="InterPro" id="IPR018214">
    <property type="entry name" value="GluRdtase_CS"/>
</dbReference>
<dbReference type="SUPFAM" id="SSF69075">
    <property type="entry name" value="Glutamyl tRNA-reductase dimerization domain"/>
    <property type="match status" value="1"/>
</dbReference>
<keyword evidence="4 9" id="KW-0521">NADP</keyword>
<dbReference type="PANTHER" id="PTHR43013:SF1">
    <property type="entry name" value="GLUTAMYL-TRNA REDUCTASE"/>
    <property type="match status" value="1"/>
</dbReference>
<dbReference type="InterPro" id="IPR006151">
    <property type="entry name" value="Shikm_DH/Glu-tRNA_Rdtase"/>
</dbReference>
<dbReference type="EC" id="1.2.1.70" evidence="3 9"/>
<evidence type="ECO:0000259" key="16">
    <source>
        <dbReference type="Pfam" id="PF00745"/>
    </source>
</evidence>
<keyword evidence="6 9" id="KW-0627">Porphyrin biosynthesis</keyword>
<dbReference type="GO" id="GO:0019353">
    <property type="term" value="P:protoporphyrinogen IX biosynthetic process from glutamate"/>
    <property type="evidence" value="ECO:0007669"/>
    <property type="project" value="TreeGrafter"/>
</dbReference>
<dbReference type="AlphaFoldDB" id="A0A919XVG2"/>
<feature type="active site" description="Nucleophile" evidence="9 10">
    <location>
        <position position="50"/>
    </location>
</feature>
<evidence type="ECO:0000256" key="4">
    <source>
        <dbReference type="ARBA" id="ARBA00022857"/>
    </source>
</evidence>
<dbReference type="FunFam" id="3.40.50.720:FF:000031">
    <property type="entry name" value="Glutamyl-tRNA reductase"/>
    <property type="match status" value="1"/>
</dbReference>
<organism evidence="19 20">
    <name type="scientific">Paenibacillus antibioticophila</name>
    <dbReference type="NCBI Taxonomy" id="1274374"/>
    <lineage>
        <taxon>Bacteria</taxon>
        <taxon>Bacillati</taxon>
        <taxon>Bacillota</taxon>
        <taxon>Bacilli</taxon>
        <taxon>Bacillales</taxon>
        <taxon>Paenibacillaceae</taxon>
        <taxon>Paenibacillus</taxon>
    </lineage>
</organism>
<evidence type="ECO:0000256" key="6">
    <source>
        <dbReference type="ARBA" id="ARBA00023244"/>
    </source>
</evidence>
<feature type="binding site" evidence="9 11">
    <location>
        <begin position="114"/>
        <end position="116"/>
    </location>
    <ligand>
        <name>substrate</name>
    </ligand>
</feature>
<dbReference type="PIRSF" id="PIRSF000445">
    <property type="entry name" value="4pyrrol_synth_GluRdtase"/>
    <property type="match status" value="1"/>
</dbReference>
<dbReference type="NCBIfam" id="NF000744">
    <property type="entry name" value="PRK00045.1-3"/>
    <property type="match status" value="1"/>
</dbReference>
<dbReference type="FunFam" id="3.30.460.30:FF:000001">
    <property type="entry name" value="Glutamyl-tRNA reductase"/>
    <property type="match status" value="1"/>
</dbReference>
<dbReference type="CDD" id="cd05213">
    <property type="entry name" value="NAD_bind_Glutamyl_tRNA_reduct"/>
    <property type="match status" value="1"/>
</dbReference>